<gene>
    <name evidence="2" type="ORF">KOF26_15360</name>
</gene>
<keyword evidence="3" id="KW-1185">Reference proteome</keyword>
<name>A0ABS6BP98_9SPHN</name>
<dbReference type="EMBL" id="JAHKRT010000009">
    <property type="protein sequence ID" value="MBU3079236.1"/>
    <property type="molecule type" value="Genomic_DNA"/>
</dbReference>
<dbReference type="RefSeq" id="WP_216327002.1">
    <property type="nucleotide sequence ID" value="NZ_JAHKRT010000009.1"/>
</dbReference>
<organism evidence="2 3">
    <name type="scientific">Sphingomonas quercus</name>
    <dbReference type="NCBI Taxonomy" id="2842451"/>
    <lineage>
        <taxon>Bacteria</taxon>
        <taxon>Pseudomonadati</taxon>
        <taxon>Pseudomonadota</taxon>
        <taxon>Alphaproteobacteria</taxon>
        <taxon>Sphingomonadales</taxon>
        <taxon>Sphingomonadaceae</taxon>
        <taxon>Sphingomonas</taxon>
    </lineage>
</organism>
<dbReference type="InterPro" id="IPR003749">
    <property type="entry name" value="ThiS/MoaD-like"/>
</dbReference>
<feature type="region of interest" description="Disordered" evidence="1">
    <location>
        <begin position="62"/>
        <end position="84"/>
    </location>
</feature>
<proteinExistence type="predicted"/>
<comment type="caution">
    <text evidence="2">The sequence shown here is derived from an EMBL/GenBank/DDBJ whole genome shotgun (WGS) entry which is preliminary data.</text>
</comment>
<protein>
    <submittedName>
        <fullName evidence="2">MoaD/ThiS family protein</fullName>
    </submittedName>
</protein>
<dbReference type="Pfam" id="PF02597">
    <property type="entry name" value="ThiS"/>
    <property type="match status" value="1"/>
</dbReference>
<dbReference type="Proteomes" id="UP000776276">
    <property type="component" value="Unassembled WGS sequence"/>
</dbReference>
<sequence length="84" mass="8539">MAQVTLFGSYQDLAGWRTRAVPGGSLGAIRQAVAAENAALGEQLGHPCTLVIVNERLVGRGDGADAHPLAENDDVAFGPPVSGG</sequence>
<accession>A0ABS6BP98</accession>
<evidence type="ECO:0000256" key="1">
    <source>
        <dbReference type="SAM" id="MobiDB-lite"/>
    </source>
</evidence>
<reference evidence="2 3" key="1">
    <citation type="submission" date="2021-06" db="EMBL/GenBank/DDBJ databases">
        <title>Sphingomonas sp. XMGL2, whole genome shotgun sequencing project.</title>
        <authorList>
            <person name="Zhao G."/>
            <person name="Shen L."/>
        </authorList>
    </citation>
    <scope>NUCLEOTIDE SEQUENCE [LARGE SCALE GENOMIC DNA]</scope>
    <source>
        <strain evidence="2 3">XMGL2</strain>
    </source>
</reference>
<dbReference type="CDD" id="cd17040">
    <property type="entry name" value="Ubl_MoaD_like"/>
    <property type="match status" value="1"/>
</dbReference>
<evidence type="ECO:0000313" key="3">
    <source>
        <dbReference type="Proteomes" id="UP000776276"/>
    </source>
</evidence>
<evidence type="ECO:0000313" key="2">
    <source>
        <dbReference type="EMBL" id="MBU3079236.1"/>
    </source>
</evidence>